<dbReference type="SUPFAM" id="SSF56784">
    <property type="entry name" value="HAD-like"/>
    <property type="match status" value="1"/>
</dbReference>
<dbReference type="Pfam" id="PF13246">
    <property type="entry name" value="Cation_ATPase"/>
    <property type="match status" value="1"/>
</dbReference>
<dbReference type="KEGG" id="thig:FE785_09825"/>
<accession>A0A4P9K723</accession>
<dbReference type="Proteomes" id="UP000304864">
    <property type="component" value="Chromosome"/>
</dbReference>
<dbReference type="GO" id="GO:0016887">
    <property type="term" value="F:ATP hydrolysis activity"/>
    <property type="evidence" value="ECO:0007669"/>
    <property type="project" value="InterPro"/>
</dbReference>
<dbReference type="GO" id="GO:0005391">
    <property type="term" value="F:P-type sodium:potassium-exchanging transporter activity"/>
    <property type="evidence" value="ECO:0007669"/>
    <property type="project" value="TreeGrafter"/>
</dbReference>
<evidence type="ECO:0000256" key="5">
    <source>
        <dbReference type="ARBA" id="ARBA00022840"/>
    </source>
</evidence>
<dbReference type="PROSITE" id="PS00154">
    <property type="entry name" value="ATPASE_E1_E2"/>
    <property type="match status" value="1"/>
</dbReference>
<dbReference type="PANTHER" id="PTHR43294:SF20">
    <property type="entry name" value="P-TYPE ATPASE"/>
    <property type="match status" value="1"/>
</dbReference>
<feature type="domain" description="Cation-transporting P-type ATPase N-terminal" evidence="10">
    <location>
        <begin position="8"/>
        <end position="82"/>
    </location>
</feature>
<feature type="transmembrane region" description="Helical" evidence="9">
    <location>
        <begin position="880"/>
        <end position="897"/>
    </location>
</feature>
<dbReference type="PANTHER" id="PTHR43294">
    <property type="entry name" value="SODIUM/POTASSIUM-TRANSPORTING ATPASE SUBUNIT ALPHA"/>
    <property type="match status" value="1"/>
</dbReference>
<dbReference type="InterPro" id="IPR004014">
    <property type="entry name" value="ATPase_P-typ_cation-transptr_N"/>
</dbReference>
<dbReference type="PRINTS" id="PR00120">
    <property type="entry name" value="HATPASE"/>
</dbReference>
<dbReference type="GO" id="GO:0006883">
    <property type="term" value="P:intracellular sodium ion homeostasis"/>
    <property type="evidence" value="ECO:0007669"/>
    <property type="project" value="TreeGrafter"/>
</dbReference>
<evidence type="ECO:0000256" key="6">
    <source>
        <dbReference type="ARBA" id="ARBA00022967"/>
    </source>
</evidence>
<gene>
    <name evidence="11" type="ORF">FE785_09825</name>
</gene>
<evidence type="ECO:0000256" key="1">
    <source>
        <dbReference type="ARBA" id="ARBA00004141"/>
    </source>
</evidence>
<feature type="transmembrane region" description="Helical" evidence="9">
    <location>
        <begin position="780"/>
        <end position="799"/>
    </location>
</feature>
<dbReference type="InterPro" id="IPR050510">
    <property type="entry name" value="Cation_transp_ATPase_P-type"/>
</dbReference>
<dbReference type="FunFam" id="3.40.50.1000:FF:000001">
    <property type="entry name" value="Phospholipid-transporting ATPase IC"/>
    <property type="match status" value="1"/>
</dbReference>
<dbReference type="InterPro" id="IPR006068">
    <property type="entry name" value="ATPase_P-typ_cation-transptr_C"/>
</dbReference>
<comment type="similarity">
    <text evidence="2">Belongs to the cation transport ATPase (P-type) (TC 3.A.3) family. Type IIA subfamily.</text>
</comment>
<dbReference type="Gene3D" id="3.40.1110.10">
    <property type="entry name" value="Calcium-transporting ATPase, cytoplasmic domain N"/>
    <property type="match status" value="1"/>
</dbReference>
<dbReference type="InterPro" id="IPR023299">
    <property type="entry name" value="ATPase_P-typ_cyto_dom_N"/>
</dbReference>
<evidence type="ECO:0000313" key="12">
    <source>
        <dbReference type="Proteomes" id="UP000304864"/>
    </source>
</evidence>
<evidence type="ECO:0000256" key="4">
    <source>
        <dbReference type="ARBA" id="ARBA00022741"/>
    </source>
</evidence>
<dbReference type="InterPro" id="IPR036412">
    <property type="entry name" value="HAD-like_sf"/>
</dbReference>
<dbReference type="SUPFAM" id="SSF81653">
    <property type="entry name" value="Calcium ATPase, transduction domain A"/>
    <property type="match status" value="1"/>
</dbReference>
<dbReference type="InterPro" id="IPR059000">
    <property type="entry name" value="ATPase_P-type_domA"/>
</dbReference>
<dbReference type="RefSeq" id="WP_138565578.1">
    <property type="nucleotide sequence ID" value="NZ_CP040602.1"/>
</dbReference>
<dbReference type="CDD" id="cd02080">
    <property type="entry name" value="P-type_ATPase_cation"/>
    <property type="match status" value="1"/>
</dbReference>
<dbReference type="SFLD" id="SFLDF00027">
    <property type="entry name" value="p-type_atpase"/>
    <property type="match status" value="1"/>
</dbReference>
<dbReference type="NCBIfam" id="TIGR01494">
    <property type="entry name" value="ATPase_P-type"/>
    <property type="match status" value="3"/>
</dbReference>
<evidence type="ECO:0000256" key="8">
    <source>
        <dbReference type="ARBA" id="ARBA00023136"/>
    </source>
</evidence>
<feature type="transmembrane region" description="Helical" evidence="9">
    <location>
        <begin position="83"/>
        <end position="102"/>
    </location>
</feature>
<dbReference type="OrthoDB" id="9814270at2"/>
<dbReference type="SFLD" id="SFLDG00002">
    <property type="entry name" value="C1.7:_P-type_atpase_like"/>
    <property type="match status" value="1"/>
</dbReference>
<dbReference type="Pfam" id="PF00122">
    <property type="entry name" value="E1-E2_ATPase"/>
    <property type="match status" value="1"/>
</dbReference>
<dbReference type="AlphaFoldDB" id="A0A4P9K723"/>
<keyword evidence="3 9" id="KW-0812">Transmembrane</keyword>
<evidence type="ECO:0000256" key="9">
    <source>
        <dbReference type="SAM" id="Phobius"/>
    </source>
</evidence>
<dbReference type="FunFam" id="3.40.50.1000:FF:000028">
    <property type="entry name" value="Calcium-transporting P-type ATPase, putative"/>
    <property type="match status" value="1"/>
</dbReference>
<dbReference type="InterPro" id="IPR023298">
    <property type="entry name" value="ATPase_P-typ_TM_dom_sf"/>
</dbReference>
<dbReference type="GO" id="GO:0030007">
    <property type="term" value="P:intracellular potassium ion homeostasis"/>
    <property type="evidence" value="ECO:0007669"/>
    <property type="project" value="TreeGrafter"/>
</dbReference>
<dbReference type="Pfam" id="PF00689">
    <property type="entry name" value="Cation_ATPase_C"/>
    <property type="match status" value="1"/>
</dbReference>
<dbReference type="InterPro" id="IPR001757">
    <property type="entry name" value="P_typ_ATPase"/>
</dbReference>
<dbReference type="SFLD" id="SFLDS00003">
    <property type="entry name" value="Haloacid_Dehalogenase"/>
    <property type="match status" value="1"/>
</dbReference>
<dbReference type="InterPro" id="IPR023214">
    <property type="entry name" value="HAD_sf"/>
</dbReference>
<dbReference type="GO" id="GO:0005886">
    <property type="term" value="C:plasma membrane"/>
    <property type="evidence" value="ECO:0007669"/>
    <property type="project" value="TreeGrafter"/>
</dbReference>
<dbReference type="SMART" id="SM00831">
    <property type="entry name" value="Cation_ATPase_N"/>
    <property type="match status" value="1"/>
</dbReference>
<sequence>MQPKQTQFWHHLNPDELQIRLQSNYQHGLDSKSVLNRQQEYGANQLTLKQHQSPLMLFLLQFHQPLVYILLLAAIVTFLLQEWVNSSVIFGVILVNAIVGFIQESKALQAIDALSKHMQGSATVLRDGKKISVNSSQLVPGDVVLLQSGQKVPADIRLLHCRNLQIDESSLTGESVAVNKQQMTLAENTLLADRSNMAYFSTLVTYGTGKGVVVNIGDTTEIGKINRLVAEAPTLMTPLTHKISLFSQRLLKIILLLAALTLVAGWLRGDSLSETFMASVALAVGAIPEGLPAAISIMLAIGVSKMAKHHAIIRRMPATEALGSTTVICSDKTGTLTQNKMTVQQLYAGDINYQLTGSGYDDNGEILPAENLPSNEDNPLQNQALLETLKAGLLCNDTQLLRNAETTLVEGDPTEAALLISAAKAGFDRTYLQQSYPRLDSLAFESQTRYMASLHHSAEIQPAQNTIYIKGSVESILKRCKYALDADNQWVALDSEKILDNIDHMAKKGLRILAFAKKHIAPEITHLTHESIDNDLIFLGLQAMMDPPRPEAITAIQACQQAGIEVKMITGDHLITATAIARQIGLVGASQSKQEHYAYSGKDLAELNDEELRAAARYSSVFARVMPEQKLRLVEALQADGHVVAMTGDGVNDAPALKQADIGIAMGQGGTEVAQEAADMILTDDNFATIEAAVEEGRNVFDNLVKFITWTLPTNAGEGLVIMTAIALNITLPITPVQILWINMTTALLLGMMLAFENKEPGIMSRKPRKPNAPIINGELFLRIITVSALILICAYALFYWALSHQYPIEVARTLAVNMFVFAELFYLFNCRSLRYSIFRIGFFSNPWLLLGVVLMILVQLFFTYHPIMNHLFGSSPLNLLQWLAILLASLMIYAIVELEKRYRYQREGLGQP</sequence>
<feature type="transmembrane region" description="Helical" evidence="9">
    <location>
        <begin position="849"/>
        <end position="868"/>
    </location>
</feature>
<evidence type="ECO:0000256" key="2">
    <source>
        <dbReference type="ARBA" id="ARBA00005675"/>
    </source>
</evidence>
<evidence type="ECO:0000313" key="11">
    <source>
        <dbReference type="EMBL" id="QCU90904.1"/>
    </source>
</evidence>
<keyword evidence="7 9" id="KW-1133">Transmembrane helix</keyword>
<dbReference type="GO" id="GO:1902600">
    <property type="term" value="P:proton transmembrane transport"/>
    <property type="evidence" value="ECO:0007669"/>
    <property type="project" value="TreeGrafter"/>
</dbReference>
<evidence type="ECO:0000256" key="3">
    <source>
        <dbReference type="ARBA" id="ARBA00022692"/>
    </source>
</evidence>
<dbReference type="GO" id="GO:0005524">
    <property type="term" value="F:ATP binding"/>
    <property type="evidence" value="ECO:0007669"/>
    <property type="project" value="UniProtKB-KW"/>
</dbReference>
<evidence type="ECO:0000256" key="7">
    <source>
        <dbReference type="ARBA" id="ARBA00022989"/>
    </source>
</evidence>
<keyword evidence="4" id="KW-0547">Nucleotide-binding</keyword>
<keyword evidence="6" id="KW-1278">Translocase</keyword>
<dbReference type="Gene3D" id="3.40.50.1000">
    <property type="entry name" value="HAD superfamily/HAD-like"/>
    <property type="match status" value="1"/>
</dbReference>
<dbReference type="SUPFAM" id="SSF81660">
    <property type="entry name" value="Metal cation-transporting ATPase, ATP-binding domain N"/>
    <property type="match status" value="1"/>
</dbReference>
<dbReference type="Pfam" id="PF08282">
    <property type="entry name" value="Hydrolase_3"/>
    <property type="match status" value="1"/>
</dbReference>
<dbReference type="Gene3D" id="2.70.150.10">
    <property type="entry name" value="Calcium-transporting ATPase, cytoplasmic transduction domain A"/>
    <property type="match status" value="1"/>
</dbReference>
<dbReference type="GO" id="GO:1990573">
    <property type="term" value="P:potassium ion import across plasma membrane"/>
    <property type="evidence" value="ECO:0007669"/>
    <property type="project" value="TreeGrafter"/>
</dbReference>
<keyword evidence="5" id="KW-0067">ATP-binding</keyword>
<feature type="transmembrane region" description="Helical" evidence="9">
    <location>
        <begin position="280"/>
        <end position="304"/>
    </location>
</feature>
<dbReference type="InterPro" id="IPR008250">
    <property type="entry name" value="ATPase_P-typ_transduc_dom_A_sf"/>
</dbReference>
<evidence type="ECO:0000259" key="10">
    <source>
        <dbReference type="SMART" id="SM00831"/>
    </source>
</evidence>
<dbReference type="EMBL" id="CP040602">
    <property type="protein sequence ID" value="QCU90904.1"/>
    <property type="molecule type" value="Genomic_DNA"/>
</dbReference>
<dbReference type="PRINTS" id="PR00119">
    <property type="entry name" value="CATATPASE"/>
</dbReference>
<keyword evidence="8 9" id="KW-0472">Membrane</keyword>
<reference evidence="11 12" key="1">
    <citation type="submission" date="2019-05" db="EMBL/GenBank/DDBJ databases">
        <title>Thiomicrorhabdus sediminis sp. nov, a novel sulfur-oxidizing bacterium isolated from coastal sediment.</title>
        <authorList>
            <person name="Liu X."/>
        </authorList>
    </citation>
    <scope>NUCLEOTIDE SEQUENCE [LARGE SCALE GENOMIC DNA]</scope>
    <source>
        <strain evidence="11 12">G1</strain>
    </source>
</reference>
<feature type="transmembrane region" description="Helical" evidence="9">
    <location>
        <begin position="716"/>
        <end position="734"/>
    </location>
</feature>
<proteinExistence type="inferred from homology"/>
<feature type="transmembrane region" description="Helical" evidence="9">
    <location>
        <begin position="740"/>
        <end position="759"/>
    </location>
</feature>
<dbReference type="InterPro" id="IPR018303">
    <property type="entry name" value="ATPase_P-typ_P_site"/>
</dbReference>
<dbReference type="InterPro" id="IPR044492">
    <property type="entry name" value="P_typ_ATPase_HD_dom"/>
</dbReference>
<dbReference type="SUPFAM" id="SSF81665">
    <property type="entry name" value="Calcium ATPase, transmembrane domain M"/>
    <property type="match status" value="1"/>
</dbReference>
<dbReference type="GO" id="GO:0036376">
    <property type="term" value="P:sodium ion export across plasma membrane"/>
    <property type="evidence" value="ECO:0007669"/>
    <property type="project" value="TreeGrafter"/>
</dbReference>
<keyword evidence="12" id="KW-1185">Reference proteome</keyword>
<dbReference type="Gene3D" id="1.20.1110.10">
    <property type="entry name" value="Calcium-transporting ATPase, transmembrane domain"/>
    <property type="match status" value="1"/>
</dbReference>
<feature type="transmembrane region" description="Helical" evidence="9">
    <location>
        <begin position="250"/>
        <end position="268"/>
    </location>
</feature>
<feature type="transmembrane region" description="Helical" evidence="9">
    <location>
        <begin position="55"/>
        <end position="77"/>
    </location>
</feature>
<feature type="transmembrane region" description="Helical" evidence="9">
    <location>
        <begin position="811"/>
        <end position="829"/>
    </location>
</feature>
<dbReference type="Pfam" id="PF00690">
    <property type="entry name" value="Cation_ATPase_N"/>
    <property type="match status" value="1"/>
</dbReference>
<protein>
    <submittedName>
        <fullName evidence="11">Cation-transporting P-type ATPase</fullName>
    </submittedName>
</protein>
<organism evidence="11 12">
    <name type="scientific">Thiomicrorhabdus sediminis</name>
    <dbReference type="NCBI Taxonomy" id="2580412"/>
    <lineage>
        <taxon>Bacteria</taxon>
        <taxon>Pseudomonadati</taxon>
        <taxon>Pseudomonadota</taxon>
        <taxon>Gammaproteobacteria</taxon>
        <taxon>Thiotrichales</taxon>
        <taxon>Piscirickettsiaceae</taxon>
        <taxon>Thiomicrorhabdus</taxon>
    </lineage>
</organism>
<name>A0A4P9K723_9GAMM</name>
<comment type="subcellular location">
    <subcellularLocation>
        <location evidence="1">Membrane</location>
        <topology evidence="1">Multi-pass membrane protein</topology>
    </subcellularLocation>
</comment>